<feature type="transmembrane region" description="Helical" evidence="1">
    <location>
        <begin position="143"/>
        <end position="160"/>
    </location>
</feature>
<keyword evidence="1" id="KW-1133">Transmembrane helix</keyword>
<accession>A0A1H2CII1</accession>
<dbReference type="AlphaFoldDB" id="A0A1H2CII1"/>
<organism evidence="2 3">
    <name type="scientific">Mucilaginibacter mallensis</name>
    <dbReference type="NCBI Taxonomy" id="652787"/>
    <lineage>
        <taxon>Bacteria</taxon>
        <taxon>Pseudomonadati</taxon>
        <taxon>Bacteroidota</taxon>
        <taxon>Sphingobacteriia</taxon>
        <taxon>Sphingobacteriales</taxon>
        <taxon>Sphingobacteriaceae</taxon>
        <taxon>Mucilaginibacter</taxon>
    </lineage>
</organism>
<feature type="transmembrane region" description="Helical" evidence="1">
    <location>
        <begin position="23"/>
        <end position="46"/>
    </location>
</feature>
<evidence type="ECO:0000256" key="1">
    <source>
        <dbReference type="SAM" id="Phobius"/>
    </source>
</evidence>
<keyword evidence="3" id="KW-1185">Reference proteome</keyword>
<feature type="transmembrane region" description="Helical" evidence="1">
    <location>
        <begin position="79"/>
        <end position="99"/>
    </location>
</feature>
<evidence type="ECO:0000313" key="3">
    <source>
        <dbReference type="Proteomes" id="UP000199679"/>
    </source>
</evidence>
<feature type="transmembrane region" description="Helical" evidence="1">
    <location>
        <begin position="120"/>
        <end position="137"/>
    </location>
</feature>
<dbReference type="STRING" id="652787.SAMN05216490_5074"/>
<proteinExistence type="predicted"/>
<name>A0A1H2CII1_MUCMA</name>
<protein>
    <submittedName>
        <fullName evidence="2">Uncharacterized protein</fullName>
    </submittedName>
</protein>
<evidence type="ECO:0000313" key="2">
    <source>
        <dbReference type="EMBL" id="SDT69856.1"/>
    </source>
</evidence>
<keyword evidence="1" id="KW-0472">Membrane</keyword>
<dbReference type="Proteomes" id="UP000199679">
    <property type="component" value="Chromosome I"/>
</dbReference>
<keyword evidence="1" id="KW-0812">Transmembrane</keyword>
<gene>
    <name evidence="2" type="ORF">SAMN05216490_5074</name>
</gene>
<dbReference type="EMBL" id="LT629740">
    <property type="protein sequence ID" value="SDT69856.1"/>
    <property type="molecule type" value="Genomic_DNA"/>
</dbReference>
<reference evidence="2 3" key="1">
    <citation type="submission" date="2016-10" db="EMBL/GenBank/DDBJ databases">
        <authorList>
            <person name="de Groot N.N."/>
        </authorList>
    </citation>
    <scope>NUCLEOTIDE SEQUENCE [LARGE SCALE GENOMIC DNA]</scope>
    <source>
        <strain evidence="2 3">MP1X4</strain>
    </source>
</reference>
<sequence length="218" mass="24227">MKDKDVLDEISSIKNIMERSTRFISLSGLSGVMAGIYALIGSWLAYQALYILRGSSTFPYPAILSDLLTFERGELAGEMFVLALIVLILSISTGIWLTVRKARRKGQSVWNQSSRAFLRKGALPLVSGGCFILMLLWQGHYSIIAPASLIFYGLALAAASQYTYGDVKWLGLCEIALGLIAMLFPLYSLLFWALGFGVLHILYGTIMYFKYDRENSAH</sequence>
<dbReference type="RefSeq" id="WP_091380011.1">
    <property type="nucleotide sequence ID" value="NZ_LT629740.1"/>
</dbReference>
<dbReference type="OrthoDB" id="1120881at2"/>